<feature type="region of interest" description="Disordered" evidence="3">
    <location>
        <begin position="482"/>
        <end position="526"/>
    </location>
</feature>
<dbReference type="GO" id="GO:0035459">
    <property type="term" value="P:vesicle cargo loading"/>
    <property type="evidence" value="ECO:0007669"/>
    <property type="project" value="TreeGrafter"/>
</dbReference>
<feature type="region of interest" description="Disordered" evidence="3">
    <location>
        <begin position="687"/>
        <end position="736"/>
    </location>
</feature>
<protein>
    <recommendedName>
        <fullName evidence="6">MIA SH3 domain ER export factor 2</fullName>
    </recommendedName>
</protein>
<feature type="coiled-coil region" evidence="2">
    <location>
        <begin position="387"/>
        <end position="414"/>
    </location>
</feature>
<keyword evidence="4" id="KW-0812">Transmembrane</keyword>
<evidence type="ECO:0000256" key="1">
    <source>
        <dbReference type="ARBA" id="ARBA00023054"/>
    </source>
</evidence>
<feature type="coiled-coil region" evidence="2">
    <location>
        <begin position="299"/>
        <end position="361"/>
    </location>
</feature>
<accession>A0A2D4J571</accession>
<name>A0A2D4J571_MICLE</name>
<evidence type="ECO:0000256" key="2">
    <source>
        <dbReference type="SAM" id="Coils"/>
    </source>
</evidence>
<dbReference type="PANTHER" id="PTHR23158">
    <property type="entry name" value="MELANOMA INHIBITORY ACTIVITY-RELATED"/>
    <property type="match status" value="1"/>
</dbReference>
<reference evidence="5" key="1">
    <citation type="submission" date="2017-07" db="EMBL/GenBank/DDBJ databases">
        <authorList>
            <person name="Mikheyev A."/>
            <person name="Grau M."/>
        </authorList>
    </citation>
    <scope>NUCLEOTIDE SEQUENCE</scope>
    <source>
        <tissue evidence="5">Venom_gland</tissue>
    </source>
</reference>
<dbReference type="GO" id="GO:0070971">
    <property type="term" value="C:endoplasmic reticulum exit site"/>
    <property type="evidence" value="ECO:0007669"/>
    <property type="project" value="TreeGrafter"/>
</dbReference>
<evidence type="ECO:0008006" key="6">
    <source>
        <dbReference type="Google" id="ProtNLM"/>
    </source>
</evidence>
<feature type="coiled-coil region" evidence="2">
    <location>
        <begin position="89"/>
        <end position="235"/>
    </location>
</feature>
<reference evidence="5" key="2">
    <citation type="submission" date="2017-11" db="EMBL/GenBank/DDBJ databases">
        <title>Coralsnake Venomics: Analyses of Venom Gland Transcriptomes and Proteomes of Six Brazilian Taxa.</title>
        <authorList>
            <person name="Aird S.D."/>
            <person name="Jorge da Silva N."/>
            <person name="Qiu L."/>
            <person name="Villar-Briones A."/>
            <person name="Aparecida-Saddi V."/>
            <person name="Campos-Telles M.P."/>
            <person name="Grau M."/>
            <person name="Mikheyev A.S."/>
        </authorList>
    </citation>
    <scope>NUCLEOTIDE SEQUENCE</scope>
    <source>
        <tissue evidence="5">Venom_gland</tissue>
    </source>
</reference>
<dbReference type="PANTHER" id="PTHR23158:SF38">
    <property type="entry name" value="MELANOMA INHIBITORY ACTIVITY PROTEIN 2"/>
    <property type="match status" value="1"/>
</dbReference>
<sequence>MRPGPDLFGFSWEIVMFAMFTVLLFLCRMYKSVQSRRYLKKEKQLANNIAELIEERCKLMDKLSLHKKEYAELENTLKDGSFLQESTIASNIKIQYEELNGLNSALKNEIEHLEKELKEEISKQSEQDDLMAEIQKRRASLENEAKSIQCQVAEAKTTLKVYEINRERLKTSLQDATEENRRLHESEKQLLQEAEGWNERFNELKEQIKMYESSQANLEEALKNKESQVKSLTDCLLRMKDWSCATGQYDSMDDNHKDNDIKNETENEQHFDVPEKETVKKLIYAAKLNAHLKSVETERNQIYSKIDDEKKAKEELAERIERLQREHVSLQSENIGVQNEIQKLQQKLKVMTELYQENEMNLHRKLTVEEKERLQKEEKLYKVDEKINHAAEELNTYRHRVKDLEEELERTVCSYEKQINSHGKKAHDNWLTARAAERQLNDMRKENLHRRQNLTEIEFKYNLLKKDPYAYDDTATTFGRGSRGLGNSGITEVGNERGELNTSRLSDPHRPPSDTGSLSPPWDRDHRIILPHPGHLYNEQYFPPRRPERFYPNPVNSGRLSGPAELRSYNMDSVDKTDGPSSENNLRMDLSRDELRDHSNDSNMYHIHDQSLPPENETLGSGIVPPPLPFLRGPRMSMDPRGSFMRRGPPFLPVPPSSVYGSQEYFPRDFAGLPRPLLPMRGPFPLRPFSQYPPPPRTAFFPPPHPPPLSDNRNEVSAELSTVSSTDNQESQEETG</sequence>
<proteinExistence type="predicted"/>
<feature type="compositionally biased region" description="Pro residues" evidence="3">
    <location>
        <begin position="691"/>
        <end position="709"/>
    </location>
</feature>
<evidence type="ECO:0000313" key="5">
    <source>
        <dbReference type="EMBL" id="LAA91626.1"/>
    </source>
</evidence>
<feature type="compositionally biased region" description="Polar residues" evidence="3">
    <location>
        <begin position="719"/>
        <end position="729"/>
    </location>
</feature>
<evidence type="ECO:0000256" key="4">
    <source>
        <dbReference type="SAM" id="Phobius"/>
    </source>
</evidence>
<evidence type="ECO:0000256" key="3">
    <source>
        <dbReference type="SAM" id="MobiDB-lite"/>
    </source>
</evidence>
<dbReference type="InterPro" id="IPR051500">
    <property type="entry name" value="cTAGE_MIA/OTOR"/>
</dbReference>
<keyword evidence="4" id="KW-1133">Transmembrane helix</keyword>
<keyword evidence="4" id="KW-0472">Membrane</keyword>
<organism evidence="5">
    <name type="scientific">Micrurus lemniscatus lemniscatus</name>
    <dbReference type="NCBI Taxonomy" id="129467"/>
    <lineage>
        <taxon>Eukaryota</taxon>
        <taxon>Metazoa</taxon>
        <taxon>Chordata</taxon>
        <taxon>Craniata</taxon>
        <taxon>Vertebrata</taxon>
        <taxon>Euteleostomi</taxon>
        <taxon>Lepidosauria</taxon>
        <taxon>Squamata</taxon>
        <taxon>Bifurcata</taxon>
        <taxon>Unidentata</taxon>
        <taxon>Episquamata</taxon>
        <taxon>Toxicofera</taxon>
        <taxon>Serpentes</taxon>
        <taxon>Colubroidea</taxon>
        <taxon>Elapidae</taxon>
        <taxon>Elapinae</taxon>
        <taxon>Micrurus</taxon>
    </lineage>
</organism>
<feature type="transmembrane region" description="Helical" evidence="4">
    <location>
        <begin position="12"/>
        <end position="30"/>
    </location>
</feature>
<dbReference type="AlphaFoldDB" id="A0A2D4J571"/>
<dbReference type="GO" id="GO:0005789">
    <property type="term" value="C:endoplasmic reticulum membrane"/>
    <property type="evidence" value="ECO:0007669"/>
    <property type="project" value="TreeGrafter"/>
</dbReference>
<keyword evidence="1 2" id="KW-0175">Coiled coil</keyword>
<dbReference type="GO" id="GO:0009306">
    <property type="term" value="P:protein secretion"/>
    <property type="evidence" value="ECO:0007669"/>
    <property type="project" value="TreeGrafter"/>
</dbReference>
<dbReference type="EMBL" id="IACK01148904">
    <property type="protein sequence ID" value="LAA91626.1"/>
    <property type="molecule type" value="Transcribed_RNA"/>
</dbReference>
<dbReference type="GO" id="GO:0006888">
    <property type="term" value="P:endoplasmic reticulum to Golgi vesicle-mediated transport"/>
    <property type="evidence" value="ECO:0007669"/>
    <property type="project" value="TreeGrafter"/>
</dbReference>